<dbReference type="EMBL" id="LCRN01000042">
    <property type="protein sequence ID" value="KKW35302.1"/>
    <property type="molecule type" value="Genomic_DNA"/>
</dbReference>
<evidence type="ECO:0000256" key="1">
    <source>
        <dbReference type="SAM" id="Phobius"/>
    </source>
</evidence>
<evidence type="ECO:0000313" key="3">
    <source>
        <dbReference type="Proteomes" id="UP000033865"/>
    </source>
</evidence>
<proteinExistence type="predicted"/>
<keyword evidence="1" id="KW-0812">Transmembrane</keyword>
<name>A0A0G2A366_9BACT</name>
<gene>
    <name evidence="2" type="ORF">UY82_C0042G0006</name>
</gene>
<dbReference type="Proteomes" id="UP000033865">
    <property type="component" value="Unassembled WGS sequence"/>
</dbReference>
<evidence type="ECO:0000313" key="2">
    <source>
        <dbReference type="EMBL" id="KKW35302.1"/>
    </source>
</evidence>
<feature type="non-terminal residue" evidence="2">
    <location>
        <position position="148"/>
    </location>
</feature>
<accession>A0A0G2A366</accession>
<keyword evidence="1" id="KW-1133">Transmembrane helix</keyword>
<sequence>MSVLKDQSGSLLLEAVLASALLAIFVVAIASLAVTANQGTGKALTRQTAAWRAQEGIEALRTIRFEDLAPVDPGAISWNGTSWSVGAGGPTNLGGGIIRTVRVKEVERDGDCVIVPAGLGDVDPDTLETESEVNWTDALGRPESAIVS</sequence>
<feature type="transmembrane region" description="Helical" evidence="1">
    <location>
        <begin position="12"/>
        <end position="36"/>
    </location>
</feature>
<organism evidence="2 3">
    <name type="scientific">Candidatus Uhrbacteria bacterium GW2011_GWC2_53_7</name>
    <dbReference type="NCBI Taxonomy" id="1618986"/>
    <lineage>
        <taxon>Bacteria</taxon>
        <taxon>Candidatus Uhriibacteriota</taxon>
    </lineage>
</organism>
<dbReference type="AlphaFoldDB" id="A0A0G2A366"/>
<protein>
    <submittedName>
        <fullName evidence="2">Uncharacterized protein</fullName>
    </submittedName>
</protein>
<comment type="caution">
    <text evidence="2">The sequence shown here is derived from an EMBL/GenBank/DDBJ whole genome shotgun (WGS) entry which is preliminary data.</text>
</comment>
<keyword evidence="1" id="KW-0472">Membrane</keyword>
<reference evidence="2 3" key="1">
    <citation type="journal article" date="2015" name="Nature">
        <title>rRNA introns, odd ribosomes, and small enigmatic genomes across a large radiation of phyla.</title>
        <authorList>
            <person name="Brown C.T."/>
            <person name="Hug L.A."/>
            <person name="Thomas B.C."/>
            <person name="Sharon I."/>
            <person name="Castelle C.J."/>
            <person name="Singh A."/>
            <person name="Wilkins M.J."/>
            <person name="Williams K.H."/>
            <person name="Banfield J.F."/>
        </authorList>
    </citation>
    <scope>NUCLEOTIDE SEQUENCE [LARGE SCALE GENOMIC DNA]</scope>
</reference>